<keyword evidence="3" id="KW-0238">DNA-binding</keyword>
<dbReference type="Gene3D" id="1.10.10.10">
    <property type="entry name" value="Winged helix-like DNA-binding domain superfamily/Winged helix DNA-binding domain"/>
    <property type="match status" value="1"/>
</dbReference>
<sequence>MRLDAGQLQALATLAEELSFTRAARRLGVAQPALSARIRRMERRLGQQLVERSTRSVRITPAGQDLLSRAGPMLTAAEPVLPEGEPVLSAAGPVLSAAEPAEAPRGG</sequence>
<evidence type="ECO:0000256" key="2">
    <source>
        <dbReference type="ARBA" id="ARBA00023015"/>
    </source>
</evidence>
<accession>A0A6J4HH95</accession>
<comment type="similarity">
    <text evidence="1">Belongs to the LysR transcriptional regulatory family.</text>
</comment>
<proteinExistence type="inferred from homology"/>
<dbReference type="SUPFAM" id="SSF46785">
    <property type="entry name" value="Winged helix' DNA-binding domain"/>
    <property type="match status" value="1"/>
</dbReference>
<dbReference type="InterPro" id="IPR036390">
    <property type="entry name" value="WH_DNA-bd_sf"/>
</dbReference>
<dbReference type="GO" id="GO:0003700">
    <property type="term" value="F:DNA-binding transcription factor activity"/>
    <property type="evidence" value="ECO:0007669"/>
    <property type="project" value="InterPro"/>
</dbReference>
<evidence type="ECO:0000256" key="1">
    <source>
        <dbReference type="ARBA" id="ARBA00009437"/>
    </source>
</evidence>
<gene>
    <name evidence="6" type="ORF">AVDCRST_MAG41-680</name>
</gene>
<dbReference type="PANTHER" id="PTHR30419:SF30">
    <property type="entry name" value="LYSR FAMILY TRANSCRIPTIONAL REGULATOR"/>
    <property type="match status" value="1"/>
</dbReference>
<dbReference type="PANTHER" id="PTHR30419">
    <property type="entry name" value="HTH-TYPE TRANSCRIPTIONAL REGULATOR YBHD"/>
    <property type="match status" value="1"/>
</dbReference>
<name>A0A6J4HH95_9ACTN</name>
<dbReference type="FunFam" id="1.10.10.10:FF:000001">
    <property type="entry name" value="LysR family transcriptional regulator"/>
    <property type="match status" value="1"/>
</dbReference>
<dbReference type="EMBL" id="CADCTP010000070">
    <property type="protein sequence ID" value="CAA9224630.1"/>
    <property type="molecule type" value="Genomic_DNA"/>
</dbReference>
<keyword evidence="4" id="KW-0804">Transcription</keyword>
<evidence type="ECO:0000313" key="6">
    <source>
        <dbReference type="EMBL" id="CAA9224630.1"/>
    </source>
</evidence>
<dbReference type="PRINTS" id="PR00039">
    <property type="entry name" value="HTHLYSR"/>
</dbReference>
<dbReference type="GO" id="GO:0005829">
    <property type="term" value="C:cytosol"/>
    <property type="evidence" value="ECO:0007669"/>
    <property type="project" value="TreeGrafter"/>
</dbReference>
<protein>
    <submittedName>
        <fullName evidence="6">Transcriptional regulator, LysR family</fullName>
    </submittedName>
</protein>
<dbReference type="PROSITE" id="PS50931">
    <property type="entry name" value="HTH_LYSR"/>
    <property type="match status" value="1"/>
</dbReference>
<dbReference type="Pfam" id="PF00126">
    <property type="entry name" value="HTH_1"/>
    <property type="match status" value="1"/>
</dbReference>
<keyword evidence="2" id="KW-0805">Transcription regulation</keyword>
<evidence type="ECO:0000259" key="5">
    <source>
        <dbReference type="PROSITE" id="PS50931"/>
    </source>
</evidence>
<organism evidence="6">
    <name type="scientific">uncultured Mycobacteriales bacterium</name>
    <dbReference type="NCBI Taxonomy" id="581187"/>
    <lineage>
        <taxon>Bacteria</taxon>
        <taxon>Bacillati</taxon>
        <taxon>Actinomycetota</taxon>
        <taxon>Actinomycetes</taxon>
        <taxon>Mycobacteriales</taxon>
        <taxon>environmental samples</taxon>
    </lineage>
</organism>
<reference evidence="6" key="1">
    <citation type="submission" date="2020-02" db="EMBL/GenBank/DDBJ databases">
        <authorList>
            <person name="Meier V. D."/>
        </authorList>
    </citation>
    <scope>NUCLEOTIDE SEQUENCE</scope>
    <source>
        <strain evidence="6">AVDCRST_MAG41</strain>
    </source>
</reference>
<evidence type="ECO:0000256" key="3">
    <source>
        <dbReference type="ARBA" id="ARBA00023125"/>
    </source>
</evidence>
<feature type="domain" description="HTH lysR-type" evidence="5">
    <location>
        <begin position="1"/>
        <end position="60"/>
    </location>
</feature>
<dbReference type="InterPro" id="IPR036388">
    <property type="entry name" value="WH-like_DNA-bd_sf"/>
</dbReference>
<dbReference type="InterPro" id="IPR050950">
    <property type="entry name" value="HTH-type_LysR_regulators"/>
</dbReference>
<evidence type="ECO:0000256" key="4">
    <source>
        <dbReference type="ARBA" id="ARBA00023163"/>
    </source>
</evidence>
<dbReference type="InterPro" id="IPR000847">
    <property type="entry name" value="LysR_HTH_N"/>
</dbReference>
<dbReference type="GO" id="GO:0003677">
    <property type="term" value="F:DNA binding"/>
    <property type="evidence" value="ECO:0007669"/>
    <property type="project" value="UniProtKB-KW"/>
</dbReference>
<dbReference type="AlphaFoldDB" id="A0A6J4HH95"/>